<protein>
    <submittedName>
        <fullName evidence="1">Uncharacterized protein</fullName>
    </submittedName>
</protein>
<evidence type="ECO:0000313" key="2">
    <source>
        <dbReference type="Proteomes" id="UP000198386"/>
    </source>
</evidence>
<organism evidence="1 2">
    <name type="scientific">Geodermatophilus saharensis</name>
    <dbReference type="NCBI Taxonomy" id="1137994"/>
    <lineage>
        <taxon>Bacteria</taxon>
        <taxon>Bacillati</taxon>
        <taxon>Actinomycetota</taxon>
        <taxon>Actinomycetes</taxon>
        <taxon>Geodermatophilales</taxon>
        <taxon>Geodermatophilaceae</taxon>
        <taxon>Geodermatophilus</taxon>
    </lineage>
</organism>
<sequence>MGRLARTSCRVLGHTGAWTCLGGGCLRVRTCRRCGEVEQEQEHAWGEFEYLTADRCEQERRCRRCGRAEARVLHRWGPWQYVGPDSFLLKLQQVHTCRRCGVQEQTDFERAF</sequence>
<dbReference type="PROSITE" id="PS51257">
    <property type="entry name" value="PROKAR_LIPOPROTEIN"/>
    <property type="match status" value="1"/>
</dbReference>
<keyword evidence="2" id="KW-1185">Reference proteome</keyword>
<evidence type="ECO:0000313" key="1">
    <source>
        <dbReference type="EMBL" id="SNS08305.1"/>
    </source>
</evidence>
<dbReference type="AlphaFoldDB" id="A0A239BJI9"/>
<accession>A0A239BJI9</accession>
<name>A0A239BJI9_9ACTN</name>
<gene>
    <name evidence="1" type="ORF">SAMN04488107_1255</name>
</gene>
<dbReference type="EMBL" id="FZOH01000002">
    <property type="protein sequence ID" value="SNS08305.1"/>
    <property type="molecule type" value="Genomic_DNA"/>
</dbReference>
<reference evidence="2" key="1">
    <citation type="submission" date="2017-06" db="EMBL/GenBank/DDBJ databases">
        <authorList>
            <person name="Varghese N."/>
            <person name="Submissions S."/>
        </authorList>
    </citation>
    <scope>NUCLEOTIDE SEQUENCE [LARGE SCALE GENOMIC DNA]</scope>
    <source>
        <strain evidence="2">DSM 45423</strain>
    </source>
</reference>
<proteinExistence type="predicted"/>
<dbReference type="Proteomes" id="UP000198386">
    <property type="component" value="Unassembled WGS sequence"/>
</dbReference>